<comment type="caution">
    <text evidence="4">The sequence shown here is derived from an EMBL/GenBank/DDBJ whole genome shotgun (WGS) entry which is preliminary data.</text>
</comment>
<dbReference type="InterPro" id="IPR000408">
    <property type="entry name" value="Reg_chr_condens"/>
</dbReference>
<dbReference type="PANTHER" id="PTHR22872">
    <property type="entry name" value="BTK-BINDING PROTEIN-RELATED"/>
    <property type="match status" value="1"/>
</dbReference>
<dbReference type="InterPro" id="IPR011333">
    <property type="entry name" value="SKP1/BTB/POZ_sf"/>
</dbReference>
<feature type="domain" description="BTB" evidence="3">
    <location>
        <begin position="367"/>
        <end position="433"/>
    </location>
</feature>
<dbReference type="InterPro" id="IPR051625">
    <property type="entry name" value="Signaling_Regulatory_Domain"/>
</dbReference>
<dbReference type="Gene3D" id="3.30.710.10">
    <property type="entry name" value="Potassium Channel Kv1.1, Chain A"/>
    <property type="match status" value="1"/>
</dbReference>
<reference evidence="4 5" key="1">
    <citation type="submission" date="2024-03" db="EMBL/GenBank/DDBJ databases">
        <title>Adaptation during the transition from Ophiocordyceps entomopathogen to insect associate is accompanied by gene loss and intensified selection.</title>
        <authorList>
            <person name="Ward C.M."/>
            <person name="Onetto C.A."/>
            <person name="Borneman A.R."/>
        </authorList>
    </citation>
    <scope>NUCLEOTIDE SEQUENCE [LARGE SCALE GENOMIC DNA]</scope>
    <source>
        <strain evidence="4">AWRI1</strain>
        <tissue evidence="4">Single Adult Female</tissue>
    </source>
</reference>
<dbReference type="PROSITE" id="PS50097">
    <property type="entry name" value="BTB"/>
    <property type="match status" value="1"/>
</dbReference>
<dbReference type="InterPro" id="IPR009091">
    <property type="entry name" value="RCC1/BLIP-II"/>
</dbReference>
<dbReference type="InterPro" id="IPR000210">
    <property type="entry name" value="BTB/POZ_dom"/>
</dbReference>
<dbReference type="PRINTS" id="PR00633">
    <property type="entry name" value="RCCNDNSATION"/>
</dbReference>
<gene>
    <name evidence="4" type="ORF">V9T40_005703</name>
</gene>
<dbReference type="PROSITE" id="PS50012">
    <property type="entry name" value="RCC1_3"/>
    <property type="match status" value="4"/>
</dbReference>
<evidence type="ECO:0000256" key="1">
    <source>
        <dbReference type="ARBA" id="ARBA00022737"/>
    </source>
</evidence>
<name>A0AAN9YB05_9HEMI</name>
<dbReference type="SUPFAM" id="SSF50985">
    <property type="entry name" value="RCC1/BLIP-II"/>
    <property type="match status" value="1"/>
</dbReference>
<feature type="repeat" description="RCC1" evidence="2">
    <location>
        <begin position="145"/>
        <end position="197"/>
    </location>
</feature>
<feature type="repeat" description="RCC1" evidence="2">
    <location>
        <begin position="198"/>
        <end position="249"/>
    </location>
</feature>
<dbReference type="SMART" id="SM00225">
    <property type="entry name" value="BTB"/>
    <property type="match status" value="1"/>
</dbReference>
<feature type="repeat" description="RCC1" evidence="2">
    <location>
        <begin position="250"/>
        <end position="302"/>
    </location>
</feature>
<dbReference type="InterPro" id="IPR058923">
    <property type="entry name" value="RCC1-like_dom"/>
</dbReference>
<evidence type="ECO:0000313" key="4">
    <source>
        <dbReference type="EMBL" id="KAK7604517.1"/>
    </source>
</evidence>
<keyword evidence="1" id="KW-0677">Repeat</keyword>
<dbReference type="Pfam" id="PF00651">
    <property type="entry name" value="BTB"/>
    <property type="match status" value="1"/>
</dbReference>
<protein>
    <recommendedName>
        <fullName evidence="3">BTB domain-containing protein</fullName>
    </recommendedName>
</protein>
<evidence type="ECO:0000259" key="3">
    <source>
        <dbReference type="PROSITE" id="PS50097"/>
    </source>
</evidence>
<keyword evidence="5" id="KW-1185">Reference proteome</keyword>
<dbReference type="EMBL" id="JBBCAQ010000003">
    <property type="protein sequence ID" value="KAK7604517.1"/>
    <property type="molecule type" value="Genomic_DNA"/>
</dbReference>
<proteinExistence type="predicted"/>
<dbReference type="Pfam" id="PF25390">
    <property type="entry name" value="WD40_RLD"/>
    <property type="match status" value="1"/>
</dbReference>
<evidence type="ECO:0000256" key="2">
    <source>
        <dbReference type="PROSITE-ProRule" id="PRU00235"/>
    </source>
</evidence>
<sequence>MIDCFSRWPPLLFVDKITLSTIRLLYVFGCTGSEALLITNDDEVLSCGLNNSGCLGQGNNKELSAIPKSIDVLRGKNVRGFSYGGNSSGIFVVAYTETGCVYQWGKDIGKEIPMDICVPQLLHIPKKIAVVACGVEHCLALSVDGEVYSWGYGDFGQLGQALLTRYVGFLRVGGVLLDVCVINISCGSDFSIVVGDNGRVYAWGNNNCRQLGSSACTSSHSPVKINSLDDVRIKEVACGKAHVLAMTDEGELYVWGSNARFQLGLGSSEKLFTPTKNEYVEKIVGIAASFCCDTSAVMTENSEIFILGAMYGDKFCPIPKSSPYKSLHEVFAYMTTPRITYKPFIRQLEWEPINVAVEKAFDDEETSDLIIRAEGKDIHVHRAISRLRSNYFRLFLQDHWVGNDQTIVDVDRKYVVIYSYLQYLYAGKLKVDAWLALELLELAEEYQDLAVKKFCENQIKLCICTDNVASLFPLALNFNALELQKSCISFAVKHINSVVQTKTFTEWDKDTMKEFILQCQKSELFRTDNAIFILASPDENNIEQRISF</sequence>
<feature type="repeat" description="RCC1" evidence="2">
    <location>
        <begin position="99"/>
        <end position="144"/>
    </location>
</feature>
<evidence type="ECO:0000313" key="5">
    <source>
        <dbReference type="Proteomes" id="UP001367676"/>
    </source>
</evidence>
<accession>A0AAN9YB05</accession>
<dbReference type="Gene3D" id="2.130.10.30">
    <property type="entry name" value="Regulator of chromosome condensation 1/beta-lactamase-inhibitor protein II"/>
    <property type="match status" value="2"/>
</dbReference>
<organism evidence="4 5">
    <name type="scientific">Parthenolecanium corni</name>
    <dbReference type="NCBI Taxonomy" id="536013"/>
    <lineage>
        <taxon>Eukaryota</taxon>
        <taxon>Metazoa</taxon>
        <taxon>Ecdysozoa</taxon>
        <taxon>Arthropoda</taxon>
        <taxon>Hexapoda</taxon>
        <taxon>Insecta</taxon>
        <taxon>Pterygota</taxon>
        <taxon>Neoptera</taxon>
        <taxon>Paraneoptera</taxon>
        <taxon>Hemiptera</taxon>
        <taxon>Sternorrhyncha</taxon>
        <taxon>Coccoidea</taxon>
        <taxon>Coccidae</taxon>
        <taxon>Parthenolecanium</taxon>
    </lineage>
</organism>
<dbReference type="SUPFAM" id="SSF54695">
    <property type="entry name" value="POZ domain"/>
    <property type="match status" value="1"/>
</dbReference>
<dbReference type="AlphaFoldDB" id="A0AAN9YB05"/>
<dbReference type="Proteomes" id="UP001367676">
    <property type="component" value="Unassembled WGS sequence"/>
</dbReference>